<sequence length="301" mass="34857">MTQDNDADLELLMQPDPTPTSAMKGPSKRGTNYTHDEDVQLCISWMNISYDPITANEQPGKTYWVRIAHDFHENKEGRFESERTPNSLEHRCGVILKECMRFQSFYEDVERRHPSGVPYQEHMLEAQALYARKSNGKTCPFIHCWLQLRHSEKFASLEDNKRPSKSRGQQDSGQGQQDSGQGQQDSGKKVRPSGRKQSKEKMKRGEEDDEYKALMKNLMVMKSEEHKLKREKWDMDKLIEQRRLEIEERRLQWEQEKEIMFCDVSTLDNNQRTYVLAKRSEIAKMASLSSSGGGSVGESAS</sequence>
<keyword evidence="5" id="KW-1185">Reference proteome</keyword>
<proteinExistence type="predicted"/>
<protein>
    <recommendedName>
        <fullName evidence="3">No apical meristem-associated C-terminal domain-containing protein</fullName>
    </recommendedName>
</protein>
<dbReference type="Pfam" id="PF14303">
    <property type="entry name" value="NAM-associated"/>
    <property type="match status" value="1"/>
</dbReference>
<organism evidence="4 5">
    <name type="scientific">Urochloa decumbens</name>
    <dbReference type="NCBI Taxonomy" id="240449"/>
    <lineage>
        <taxon>Eukaryota</taxon>
        <taxon>Viridiplantae</taxon>
        <taxon>Streptophyta</taxon>
        <taxon>Embryophyta</taxon>
        <taxon>Tracheophyta</taxon>
        <taxon>Spermatophyta</taxon>
        <taxon>Magnoliopsida</taxon>
        <taxon>Liliopsida</taxon>
        <taxon>Poales</taxon>
        <taxon>Poaceae</taxon>
        <taxon>PACMAD clade</taxon>
        <taxon>Panicoideae</taxon>
        <taxon>Panicodae</taxon>
        <taxon>Paniceae</taxon>
        <taxon>Melinidinae</taxon>
        <taxon>Urochloa</taxon>
    </lineage>
</organism>
<feature type="compositionally biased region" description="Basic and acidic residues" evidence="2">
    <location>
        <begin position="197"/>
        <end position="206"/>
    </location>
</feature>
<dbReference type="PANTHER" id="PTHR45125:SF28">
    <property type="entry name" value="OS02G0603500 PROTEIN"/>
    <property type="match status" value="1"/>
</dbReference>
<dbReference type="EMBL" id="OZ075131">
    <property type="protein sequence ID" value="CAL4981877.1"/>
    <property type="molecule type" value="Genomic_DNA"/>
</dbReference>
<evidence type="ECO:0000256" key="1">
    <source>
        <dbReference type="SAM" id="Coils"/>
    </source>
</evidence>
<feature type="region of interest" description="Disordered" evidence="2">
    <location>
        <begin position="156"/>
        <end position="209"/>
    </location>
</feature>
<dbReference type="InterPro" id="IPR029466">
    <property type="entry name" value="NAM-associated_C"/>
</dbReference>
<feature type="region of interest" description="Disordered" evidence="2">
    <location>
        <begin position="1"/>
        <end position="33"/>
    </location>
</feature>
<feature type="compositionally biased region" description="Low complexity" evidence="2">
    <location>
        <begin position="169"/>
        <end position="185"/>
    </location>
</feature>
<dbReference type="PANTHER" id="PTHR45125">
    <property type="entry name" value="F21J9.4-RELATED"/>
    <property type="match status" value="1"/>
</dbReference>
<evidence type="ECO:0000256" key="2">
    <source>
        <dbReference type="SAM" id="MobiDB-lite"/>
    </source>
</evidence>
<feature type="domain" description="No apical meristem-associated C-terminal" evidence="3">
    <location>
        <begin position="141"/>
        <end position="282"/>
    </location>
</feature>
<dbReference type="Proteomes" id="UP001497457">
    <property type="component" value="Chromosome 21rd"/>
</dbReference>
<reference evidence="5" key="1">
    <citation type="submission" date="2024-06" db="EMBL/GenBank/DDBJ databases">
        <authorList>
            <person name="Ryan C."/>
        </authorList>
    </citation>
    <scope>NUCLEOTIDE SEQUENCE [LARGE SCALE GENOMIC DNA]</scope>
</reference>
<name>A0ABC9AQ73_9POAL</name>
<gene>
    <name evidence="4" type="ORF">URODEC1_LOCUS56355</name>
</gene>
<keyword evidence="1" id="KW-0175">Coiled coil</keyword>
<dbReference type="AlphaFoldDB" id="A0ABC9AQ73"/>
<evidence type="ECO:0000259" key="3">
    <source>
        <dbReference type="Pfam" id="PF14303"/>
    </source>
</evidence>
<reference evidence="4 5" key="2">
    <citation type="submission" date="2024-10" db="EMBL/GenBank/DDBJ databases">
        <authorList>
            <person name="Ryan C."/>
        </authorList>
    </citation>
    <scope>NUCLEOTIDE SEQUENCE [LARGE SCALE GENOMIC DNA]</scope>
</reference>
<evidence type="ECO:0000313" key="5">
    <source>
        <dbReference type="Proteomes" id="UP001497457"/>
    </source>
</evidence>
<accession>A0ABC9AQ73</accession>
<evidence type="ECO:0000313" key="4">
    <source>
        <dbReference type="EMBL" id="CAL4981877.1"/>
    </source>
</evidence>
<feature type="coiled-coil region" evidence="1">
    <location>
        <begin position="211"/>
        <end position="241"/>
    </location>
</feature>